<reference evidence="2" key="1">
    <citation type="submission" date="2018-03" db="EMBL/GenBank/DDBJ databases">
        <title>Identification and characterization of neuropeptides by transcriptome and proteome analyses in a bivalve mollusc Patinopecten yessoensis.</title>
        <authorList>
            <person name="Zhang M."/>
            <person name="Wang Y."/>
            <person name="Li Y."/>
            <person name="Li W."/>
            <person name="Li R."/>
            <person name="Xie X."/>
            <person name="Wang S."/>
            <person name="Hu X."/>
            <person name="Zhang L."/>
            <person name="Bao Z."/>
        </authorList>
    </citation>
    <scope>NUCLEOTIDE SEQUENCE</scope>
    <source>
        <tissue evidence="2">Ganglion</tissue>
    </source>
</reference>
<evidence type="ECO:0000256" key="1">
    <source>
        <dbReference type="SAM" id="SignalP"/>
    </source>
</evidence>
<evidence type="ECO:0000313" key="2">
    <source>
        <dbReference type="EMBL" id="AXN93471.1"/>
    </source>
</evidence>
<accession>A0A346GAR8</accession>
<sequence>MIGRDVYRLCFMLGTMFVCTLLITTAKAQSADENLSSALQAGDGEMMDMGGRGGLQDAAYAYRQLALIQDEEDTLLRMMDNLKTKMEHVKVRKRGHIQCLVNLVACYGKRK</sequence>
<feature type="signal peptide" evidence="1">
    <location>
        <begin position="1"/>
        <end position="28"/>
    </location>
</feature>
<dbReference type="AlphaFoldDB" id="A0A346GAR8"/>
<dbReference type="GeneID" id="110452294"/>
<proteinExistence type="evidence at transcript level"/>
<dbReference type="KEGG" id="myi:110452294"/>
<dbReference type="OrthoDB" id="6159320at2759"/>
<dbReference type="EMBL" id="MH045203">
    <property type="protein sequence ID" value="AXN93471.1"/>
    <property type="molecule type" value="mRNA"/>
</dbReference>
<protein>
    <submittedName>
        <fullName evidence="2">Allatostatin C</fullName>
    </submittedName>
</protein>
<organism evidence="2">
    <name type="scientific">Mizuhopecten yessoensis</name>
    <name type="common">Japanese scallop</name>
    <name type="synonym">Patinopecten yessoensis</name>
    <dbReference type="NCBI Taxonomy" id="6573"/>
    <lineage>
        <taxon>Eukaryota</taxon>
        <taxon>Metazoa</taxon>
        <taxon>Spiralia</taxon>
        <taxon>Lophotrochozoa</taxon>
        <taxon>Mollusca</taxon>
        <taxon>Bivalvia</taxon>
        <taxon>Autobranchia</taxon>
        <taxon>Pteriomorphia</taxon>
        <taxon>Pectinida</taxon>
        <taxon>Pectinoidea</taxon>
        <taxon>Pectinidae</taxon>
        <taxon>Mizuhopecten</taxon>
    </lineage>
</organism>
<feature type="chain" id="PRO_5016616645" evidence="1">
    <location>
        <begin position="29"/>
        <end position="111"/>
    </location>
</feature>
<dbReference type="RefSeq" id="XP_021356393.1">
    <property type="nucleotide sequence ID" value="XM_021500718.1"/>
</dbReference>
<name>A0A346GAR8_MIZYE</name>
<keyword evidence="1" id="KW-0732">Signal</keyword>